<dbReference type="EMBL" id="OV170233">
    <property type="protein sequence ID" value="CAH0718702.1"/>
    <property type="molecule type" value="Genomic_DNA"/>
</dbReference>
<organism evidence="2 3">
    <name type="scientific">Brenthis ino</name>
    <name type="common">lesser marbled fritillary</name>
    <dbReference type="NCBI Taxonomy" id="405034"/>
    <lineage>
        <taxon>Eukaryota</taxon>
        <taxon>Metazoa</taxon>
        <taxon>Ecdysozoa</taxon>
        <taxon>Arthropoda</taxon>
        <taxon>Hexapoda</taxon>
        <taxon>Insecta</taxon>
        <taxon>Pterygota</taxon>
        <taxon>Neoptera</taxon>
        <taxon>Endopterygota</taxon>
        <taxon>Lepidoptera</taxon>
        <taxon>Glossata</taxon>
        <taxon>Ditrysia</taxon>
        <taxon>Papilionoidea</taxon>
        <taxon>Nymphalidae</taxon>
        <taxon>Heliconiinae</taxon>
        <taxon>Argynnini</taxon>
        <taxon>Brenthis</taxon>
    </lineage>
</organism>
<name>A0A8J9UEN5_9NEOP</name>
<protein>
    <submittedName>
        <fullName evidence="2">Uncharacterized protein</fullName>
    </submittedName>
</protein>
<accession>A0A8J9UEN5</accession>
<feature type="region of interest" description="Disordered" evidence="1">
    <location>
        <begin position="33"/>
        <end position="71"/>
    </location>
</feature>
<keyword evidence="3" id="KW-1185">Reference proteome</keyword>
<dbReference type="AlphaFoldDB" id="A0A8J9UEN5"/>
<gene>
    <name evidence="2" type="ORF">BINO364_LOCUS5139</name>
</gene>
<reference evidence="2" key="1">
    <citation type="submission" date="2021-12" db="EMBL/GenBank/DDBJ databases">
        <authorList>
            <person name="Martin H S."/>
        </authorList>
    </citation>
    <scope>NUCLEOTIDE SEQUENCE</scope>
</reference>
<feature type="compositionally biased region" description="Low complexity" evidence="1">
    <location>
        <begin position="58"/>
        <end position="71"/>
    </location>
</feature>
<dbReference type="Proteomes" id="UP000838878">
    <property type="component" value="Chromosome 13"/>
</dbReference>
<evidence type="ECO:0000313" key="3">
    <source>
        <dbReference type="Proteomes" id="UP000838878"/>
    </source>
</evidence>
<feature type="non-terminal residue" evidence="2">
    <location>
        <position position="71"/>
    </location>
</feature>
<evidence type="ECO:0000313" key="2">
    <source>
        <dbReference type="EMBL" id="CAH0718702.1"/>
    </source>
</evidence>
<evidence type="ECO:0000256" key="1">
    <source>
        <dbReference type="SAM" id="MobiDB-lite"/>
    </source>
</evidence>
<proteinExistence type="predicted"/>
<feature type="compositionally biased region" description="Gly residues" evidence="1">
    <location>
        <begin position="33"/>
        <end position="45"/>
    </location>
</feature>
<sequence>MLRHRVGRCSAGLGLRRGCGAVGLRGVGGRRGGVGGIGRSGGGGRDPVTSHESRVDSAAAALAGAPRRPLL</sequence>